<feature type="signal peptide" evidence="1">
    <location>
        <begin position="1"/>
        <end position="16"/>
    </location>
</feature>
<sequence length="253" mass="27395">MRILIALACLLALAGAASIEKDEVNSEVLRESVEANEPSSIVYKTDADVNAVDNNVYQTDDEDAPAARNEAINGRNRYGYGRNLISSNVPQPVPKTDTDFSGSYESNGDDLNDFDSIGVSHVYYPVAYGDGVDTRGGVGRGGYGRGGLHLHSPLGMEEGSEHPPLFNWLASMSILFDPKTATASRITSSLSFAITSVAFGQIEMENVKDKIEFRFEGHFGLVFFTSTLVSPEAMANSQLSAMVTINFENVMFN</sequence>
<dbReference type="Proteomes" id="UP001234178">
    <property type="component" value="Unassembled WGS sequence"/>
</dbReference>
<proteinExistence type="predicted"/>
<dbReference type="EMBL" id="JAOYFB010000036">
    <property type="protein sequence ID" value="KAK4017944.1"/>
    <property type="molecule type" value="Genomic_DNA"/>
</dbReference>
<feature type="chain" id="PRO_5046615894" evidence="1">
    <location>
        <begin position="17"/>
        <end position="253"/>
    </location>
</feature>
<reference evidence="2 3" key="1">
    <citation type="journal article" date="2023" name="Nucleic Acids Res.">
        <title>The hologenome of Daphnia magna reveals possible DNA methylation and microbiome-mediated evolution of the host genome.</title>
        <authorList>
            <person name="Chaturvedi A."/>
            <person name="Li X."/>
            <person name="Dhandapani V."/>
            <person name="Marshall H."/>
            <person name="Kissane S."/>
            <person name="Cuenca-Cambronero M."/>
            <person name="Asole G."/>
            <person name="Calvet F."/>
            <person name="Ruiz-Romero M."/>
            <person name="Marangio P."/>
            <person name="Guigo R."/>
            <person name="Rago D."/>
            <person name="Mirbahai L."/>
            <person name="Eastwood N."/>
            <person name="Colbourne J.K."/>
            <person name="Zhou J."/>
            <person name="Mallon E."/>
            <person name="Orsini L."/>
        </authorList>
    </citation>
    <scope>NUCLEOTIDE SEQUENCE [LARGE SCALE GENOMIC DNA]</scope>
    <source>
        <strain evidence="2">LRV0_1</strain>
    </source>
</reference>
<name>A0ABQ9ZYH7_9CRUS</name>
<evidence type="ECO:0000313" key="2">
    <source>
        <dbReference type="EMBL" id="KAK4017944.1"/>
    </source>
</evidence>
<protein>
    <submittedName>
        <fullName evidence="2">Uncharacterized protein</fullName>
    </submittedName>
</protein>
<accession>A0ABQ9ZYH7</accession>
<keyword evidence="3" id="KW-1185">Reference proteome</keyword>
<gene>
    <name evidence="2" type="ORF">OUZ56_000019</name>
</gene>
<evidence type="ECO:0000313" key="3">
    <source>
        <dbReference type="Proteomes" id="UP001234178"/>
    </source>
</evidence>
<keyword evidence="1" id="KW-0732">Signal</keyword>
<comment type="caution">
    <text evidence="2">The sequence shown here is derived from an EMBL/GenBank/DDBJ whole genome shotgun (WGS) entry which is preliminary data.</text>
</comment>
<organism evidence="2 3">
    <name type="scientific">Daphnia magna</name>
    <dbReference type="NCBI Taxonomy" id="35525"/>
    <lineage>
        <taxon>Eukaryota</taxon>
        <taxon>Metazoa</taxon>
        <taxon>Ecdysozoa</taxon>
        <taxon>Arthropoda</taxon>
        <taxon>Crustacea</taxon>
        <taxon>Branchiopoda</taxon>
        <taxon>Diplostraca</taxon>
        <taxon>Cladocera</taxon>
        <taxon>Anomopoda</taxon>
        <taxon>Daphniidae</taxon>
        <taxon>Daphnia</taxon>
    </lineage>
</organism>
<evidence type="ECO:0000256" key="1">
    <source>
        <dbReference type="SAM" id="SignalP"/>
    </source>
</evidence>